<feature type="domain" description="NusG-like N-terminal" evidence="8">
    <location>
        <begin position="9"/>
        <end position="118"/>
    </location>
</feature>
<keyword evidence="2 5" id="KW-0889">Transcription antitermination</keyword>
<dbReference type="Proteomes" id="UP000218113">
    <property type="component" value="Unassembled WGS sequence"/>
</dbReference>
<dbReference type="InterPro" id="IPR006645">
    <property type="entry name" value="NGN-like_dom"/>
</dbReference>
<keyword evidence="4 5" id="KW-0804">Transcription</keyword>
<evidence type="ECO:0000313" key="11">
    <source>
        <dbReference type="Proteomes" id="UP000218113"/>
    </source>
</evidence>
<keyword evidence="1 5" id="KW-0806">Transcription termination</keyword>
<dbReference type="GO" id="GO:0031564">
    <property type="term" value="P:transcription antitermination"/>
    <property type="evidence" value="ECO:0007669"/>
    <property type="project" value="UniProtKB-UniRule"/>
</dbReference>
<dbReference type="SUPFAM" id="SSF50104">
    <property type="entry name" value="Translation proteins SH3-like domain"/>
    <property type="match status" value="1"/>
</dbReference>
<dbReference type="InterPro" id="IPR036735">
    <property type="entry name" value="NGN_dom_sf"/>
</dbReference>
<dbReference type="EMBL" id="NVSR01000013">
    <property type="protein sequence ID" value="PCI29503.1"/>
    <property type="molecule type" value="Genomic_DNA"/>
</dbReference>
<comment type="similarity">
    <text evidence="5 7">Belongs to the NusG family.</text>
</comment>
<organism evidence="10 11">
    <name type="scientific">SAR324 cluster bacterium</name>
    <dbReference type="NCBI Taxonomy" id="2024889"/>
    <lineage>
        <taxon>Bacteria</taxon>
        <taxon>Deltaproteobacteria</taxon>
        <taxon>SAR324 cluster</taxon>
    </lineage>
</organism>
<evidence type="ECO:0000256" key="5">
    <source>
        <dbReference type="HAMAP-Rule" id="MF_00948"/>
    </source>
</evidence>
<dbReference type="SMART" id="SM00739">
    <property type="entry name" value="KOW"/>
    <property type="match status" value="1"/>
</dbReference>
<dbReference type="GO" id="GO:0032784">
    <property type="term" value="P:regulation of DNA-templated transcription elongation"/>
    <property type="evidence" value="ECO:0007669"/>
    <property type="project" value="InterPro"/>
</dbReference>
<dbReference type="GO" id="GO:0006354">
    <property type="term" value="P:DNA-templated transcription elongation"/>
    <property type="evidence" value="ECO:0007669"/>
    <property type="project" value="UniProtKB-UniRule"/>
</dbReference>
<name>A0A2A4T7F6_9DELT</name>
<evidence type="ECO:0000256" key="4">
    <source>
        <dbReference type="ARBA" id="ARBA00023163"/>
    </source>
</evidence>
<dbReference type="HAMAP" id="MF_00948">
    <property type="entry name" value="NusG"/>
    <property type="match status" value="1"/>
</dbReference>
<dbReference type="NCBIfam" id="TIGR00922">
    <property type="entry name" value="nusG"/>
    <property type="match status" value="1"/>
</dbReference>
<comment type="function">
    <text evidence="5 7">Participates in transcription elongation, termination and antitermination.</text>
</comment>
<dbReference type="Gene3D" id="3.30.70.940">
    <property type="entry name" value="NusG, N-terminal domain"/>
    <property type="match status" value="1"/>
</dbReference>
<dbReference type="InterPro" id="IPR047050">
    <property type="entry name" value="NGN"/>
</dbReference>
<dbReference type="SUPFAM" id="SSF82679">
    <property type="entry name" value="N-utilization substance G protein NusG, N-terminal domain"/>
    <property type="match status" value="1"/>
</dbReference>
<dbReference type="InterPro" id="IPR005824">
    <property type="entry name" value="KOW"/>
</dbReference>
<dbReference type="CDD" id="cd06091">
    <property type="entry name" value="KOW_NusG"/>
    <property type="match status" value="1"/>
</dbReference>
<dbReference type="Pfam" id="PF00467">
    <property type="entry name" value="KOW"/>
    <property type="match status" value="1"/>
</dbReference>
<protein>
    <recommendedName>
        <fullName evidence="5 6">Transcription termination/antitermination protein NusG</fullName>
    </recommendedName>
</protein>
<evidence type="ECO:0000256" key="1">
    <source>
        <dbReference type="ARBA" id="ARBA00022472"/>
    </source>
</evidence>
<sequence length="185" mass="20998">MEGKMPETDFKWYILQAYAGYENKVKQLIQEQLQLKNKADLVEEIFIPAEEVITKKQGKRKKSQVTYFPGYILIRMNLTPDLWHLLRGIPKVSGFVGGEQKNPMPVPEHELKEIRGQIESGVKQAEIDSTYSVGQTVIVTEGPFADFNGIIESIDSEHSKLTVLVSIFGRSTPLELGYDKVRITE</sequence>
<evidence type="ECO:0000313" key="10">
    <source>
        <dbReference type="EMBL" id="PCI29503.1"/>
    </source>
</evidence>
<comment type="caution">
    <text evidence="10">The sequence shown here is derived from an EMBL/GenBank/DDBJ whole genome shotgun (WGS) entry which is preliminary data.</text>
</comment>
<dbReference type="GO" id="GO:0005829">
    <property type="term" value="C:cytosol"/>
    <property type="evidence" value="ECO:0007669"/>
    <property type="project" value="TreeGrafter"/>
</dbReference>
<feature type="domain" description="KOW" evidence="9">
    <location>
        <begin position="130"/>
        <end position="157"/>
    </location>
</feature>
<evidence type="ECO:0000256" key="2">
    <source>
        <dbReference type="ARBA" id="ARBA00022814"/>
    </source>
</evidence>
<proteinExistence type="inferred from homology"/>
<dbReference type="CDD" id="cd09891">
    <property type="entry name" value="NGN_Bact_1"/>
    <property type="match status" value="1"/>
</dbReference>
<dbReference type="PRINTS" id="PR00338">
    <property type="entry name" value="NUSGTNSCPFCT"/>
</dbReference>
<dbReference type="AlphaFoldDB" id="A0A2A4T7F6"/>
<reference evidence="11" key="1">
    <citation type="submission" date="2017-08" db="EMBL/GenBank/DDBJ databases">
        <title>A dynamic microbial community with high functional redundancy inhabits the cold, oxic subseafloor aquifer.</title>
        <authorList>
            <person name="Tully B.J."/>
            <person name="Wheat C.G."/>
            <person name="Glazer B.T."/>
            <person name="Huber J.A."/>
        </authorList>
    </citation>
    <scope>NUCLEOTIDE SEQUENCE [LARGE SCALE GENOMIC DNA]</scope>
</reference>
<dbReference type="InterPro" id="IPR001062">
    <property type="entry name" value="Transcrpt_antiterm_NusG"/>
</dbReference>
<keyword evidence="3 5" id="KW-0805">Transcription regulation</keyword>
<evidence type="ECO:0000259" key="9">
    <source>
        <dbReference type="SMART" id="SM00739"/>
    </source>
</evidence>
<dbReference type="SMART" id="SM00738">
    <property type="entry name" value="NGN"/>
    <property type="match status" value="1"/>
</dbReference>
<dbReference type="InterPro" id="IPR014722">
    <property type="entry name" value="Rib_uL2_dom2"/>
</dbReference>
<dbReference type="PANTHER" id="PTHR30265">
    <property type="entry name" value="RHO-INTERACTING TRANSCRIPTION TERMINATION FACTOR NUSG"/>
    <property type="match status" value="1"/>
</dbReference>
<dbReference type="Pfam" id="PF02357">
    <property type="entry name" value="NusG"/>
    <property type="match status" value="1"/>
</dbReference>
<accession>A0A2A4T7F6</accession>
<evidence type="ECO:0000256" key="6">
    <source>
        <dbReference type="NCBIfam" id="TIGR00922"/>
    </source>
</evidence>
<evidence type="ECO:0000256" key="7">
    <source>
        <dbReference type="RuleBase" id="RU000538"/>
    </source>
</evidence>
<dbReference type="InterPro" id="IPR008991">
    <property type="entry name" value="Translation_prot_SH3-like_sf"/>
</dbReference>
<dbReference type="Gene3D" id="2.30.30.30">
    <property type="match status" value="1"/>
</dbReference>
<dbReference type="InterPro" id="IPR043425">
    <property type="entry name" value="NusG-like"/>
</dbReference>
<dbReference type="GO" id="GO:0006353">
    <property type="term" value="P:DNA-templated transcription termination"/>
    <property type="evidence" value="ECO:0007669"/>
    <property type="project" value="UniProtKB-UniRule"/>
</dbReference>
<dbReference type="PANTHER" id="PTHR30265:SF2">
    <property type="entry name" value="TRANSCRIPTION TERMINATION_ANTITERMINATION PROTEIN NUSG"/>
    <property type="match status" value="1"/>
</dbReference>
<evidence type="ECO:0000256" key="3">
    <source>
        <dbReference type="ARBA" id="ARBA00023015"/>
    </source>
</evidence>
<evidence type="ECO:0000259" key="8">
    <source>
        <dbReference type="SMART" id="SM00738"/>
    </source>
</evidence>
<gene>
    <name evidence="5" type="primary">nusG</name>
    <name evidence="10" type="ORF">COB67_03845</name>
</gene>